<proteinExistence type="predicted"/>
<sequence length="60" mass="6560">MYIGFDSERTGVDNSGVYIAVDHAVKSVVSGGNEIDVYGTARAVMKERMFSISSLVRDMK</sequence>
<dbReference type="EMBL" id="JH823226">
    <property type="protein sequence ID" value="EKC41558.1"/>
    <property type="molecule type" value="Genomic_DNA"/>
</dbReference>
<organism evidence="1">
    <name type="scientific">Magallana gigas</name>
    <name type="common">Pacific oyster</name>
    <name type="synonym">Crassostrea gigas</name>
    <dbReference type="NCBI Taxonomy" id="29159"/>
    <lineage>
        <taxon>Eukaryota</taxon>
        <taxon>Metazoa</taxon>
        <taxon>Spiralia</taxon>
        <taxon>Lophotrochozoa</taxon>
        <taxon>Mollusca</taxon>
        <taxon>Bivalvia</taxon>
        <taxon>Autobranchia</taxon>
        <taxon>Pteriomorphia</taxon>
        <taxon>Ostreida</taxon>
        <taxon>Ostreoidea</taxon>
        <taxon>Ostreidae</taxon>
        <taxon>Magallana</taxon>
    </lineage>
</organism>
<evidence type="ECO:0000313" key="1">
    <source>
        <dbReference type="EMBL" id="EKC41558.1"/>
    </source>
</evidence>
<dbReference type="InParanoid" id="K1R741"/>
<name>K1R741_MAGGI</name>
<gene>
    <name evidence="1" type="ORF">CGI_10022109</name>
</gene>
<reference evidence="1" key="1">
    <citation type="journal article" date="2012" name="Nature">
        <title>The oyster genome reveals stress adaptation and complexity of shell formation.</title>
        <authorList>
            <person name="Zhang G."/>
            <person name="Fang X."/>
            <person name="Guo X."/>
            <person name="Li L."/>
            <person name="Luo R."/>
            <person name="Xu F."/>
            <person name="Yang P."/>
            <person name="Zhang L."/>
            <person name="Wang X."/>
            <person name="Qi H."/>
            <person name="Xiong Z."/>
            <person name="Que H."/>
            <person name="Xie Y."/>
            <person name="Holland P.W."/>
            <person name="Paps J."/>
            <person name="Zhu Y."/>
            <person name="Wu F."/>
            <person name="Chen Y."/>
            <person name="Wang J."/>
            <person name="Peng C."/>
            <person name="Meng J."/>
            <person name="Yang L."/>
            <person name="Liu J."/>
            <person name="Wen B."/>
            <person name="Zhang N."/>
            <person name="Huang Z."/>
            <person name="Zhu Q."/>
            <person name="Feng Y."/>
            <person name="Mount A."/>
            <person name="Hedgecock D."/>
            <person name="Xu Z."/>
            <person name="Liu Y."/>
            <person name="Domazet-Loso T."/>
            <person name="Du Y."/>
            <person name="Sun X."/>
            <person name="Zhang S."/>
            <person name="Liu B."/>
            <person name="Cheng P."/>
            <person name="Jiang X."/>
            <person name="Li J."/>
            <person name="Fan D."/>
            <person name="Wang W."/>
            <person name="Fu W."/>
            <person name="Wang T."/>
            <person name="Wang B."/>
            <person name="Zhang J."/>
            <person name="Peng Z."/>
            <person name="Li Y."/>
            <person name="Li N."/>
            <person name="Wang J."/>
            <person name="Chen M."/>
            <person name="He Y."/>
            <person name="Tan F."/>
            <person name="Song X."/>
            <person name="Zheng Q."/>
            <person name="Huang R."/>
            <person name="Yang H."/>
            <person name="Du X."/>
            <person name="Chen L."/>
            <person name="Yang M."/>
            <person name="Gaffney P.M."/>
            <person name="Wang S."/>
            <person name="Luo L."/>
            <person name="She Z."/>
            <person name="Ming Y."/>
            <person name="Huang W."/>
            <person name="Zhang S."/>
            <person name="Huang B."/>
            <person name="Zhang Y."/>
            <person name="Qu T."/>
            <person name="Ni P."/>
            <person name="Miao G."/>
            <person name="Wang J."/>
            <person name="Wang Q."/>
            <person name="Steinberg C.E."/>
            <person name="Wang H."/>
            <person name="Li N."/>
            <person name="Qian L."/>
            <person name="Zhang G."/>
            <person name="Li Y."/>
            <person name="Yang H."/>
            <person name="Liu X."/>
            <person name="Wang J."/>
            <person name="Yin Y."/>
            <person name="Wang J."/>
        </authorList>
    </citation>
    <scope>NUCLEOTIDE SEQUENCE [LARGE SCALE GENOMIC DNA]</scope>
    <source>
        <strain evidence="1">05x7-T-G4-1.051#20</strain>
    </source>
</reference>
<dbReference type="HOGENOM" id="CLU_2943950_0_0_1"/>
<accession>K1R741</accession>
<protein>
    <submittedName>
        <fullName evidence="1">Uncharacterized protein</fullName>
    </submittedName>
</protein>
<dbReference type="AlphaFoldDB" id="K1R741"/>